<reference evidence="2" key="1">
    <citation type="journal article" date="2020" name="mSystems">
        <title>Genome- and Community-Level Interaction Insights into Carbon Utilization and Element Cycling Functions of Hydrothermarchaeota in Hydrothermal Sediment.</title>
        <authorList>
            <person name="Zhou Z."/>
            <person name="Liu Y."/>
            <person name="Xu W."/>
            <person name="Pan J."/>
            <person name="Luo Z.H."/>
            <person name="Li M."/>
        </authorList>
    </citation>
    <scope>NUCLEOTIDE SEQUENCE [LARGE SCALE GENOMIC DNA]</scope>
    <source>
        <strain evidence="2">SpSt-1233</strain>
    </source>
</reference>
<feature type="domain" description="PDZ" evidence="1">
    <location>
        <begin position="112"/>
        <end position="184"/>
    </location>
</feature>
<comment type="caution">
    <text evidence="2">The sequence shown here is derived from an EMBL/GenBank/DDBJ whole genome shotgun (WGS) entry which is preliminary data.</text>
</comment>
<dbReference type="SMART" id="SM00228">
    <property type="entry name" value="PDZ"/>
    <property type="match status" value="1"/>
</dbReference>
<dbReference type="InterPro" id="IPR029045">
    <property type="entry name" value="ClpP/crotonase-like_dom_sf"/>
</dbReference>
<dbReference type="InterPro" id="IPR041489">
    <property type="entry name" value="PDZ_6"/>
</dbReference>
<name>A0A7V2F3N5_UNCEI</name>
<sequence length="229" mass="24998">MLCLCGAPCHASSAAGTPGGRDYPRLFDEIAGIVEEHFFDPERITRDFPAIREAYRGALERVSSSKEFSALVNAMLGELNASHTYYLTPDDYEYYQLAALFEKMPEIGALFDRGEALYPTVGLMTRSIEGRVFVVSVLEGGVADEAGLLMGDEIVSAGGKPFEPVASLRTSSGASVSFEIRRHEGGKTFSVDMTPVLVNPKREMLEAEKESVRLIELGDASIGYIHLYS</sequence>
<organism evidence="2">
    <name type="scientific">Eiseniibacteriota bacterium</name>
    <dbReference type="NCBI Taxonomy" id="2212470"/>
    <lineage>
        <taxon>Bacteria</taxon>
        <taxon>Candidatus Eiseniibacteriota</taxon>
    </lineage>
</organism>
<feature type="non-terminal residue" evidence="2">
    <location>
        <position position="229"/>
    </location>
</feature>
<dbReference type="SUPFAM" id="SSF52096">
    <property type="entry name" value="ClpP/crotonase"/>
    <property type="match status" value="1"/>
</dbReference>
<dbReference type="InterPro" id="IPR028204">
    <property type="entry name" value="Tricorn_C1"/>
</dbReference>
<dbReference type="PANTHER" id="PTHR32060">
    <property type="entry name" value="TAIL-SPECIFIC PROTEASE"/>
    <property type="match status" value="1"/>
</dbReference>
<dbReference type="Gene3D" id="2.30.42.10">
    <property type="match status" value="1"/>
</dbReference>
<dbReference type="Pfam" id="PF14684">
    <property type="entry name" value="Tricorn_C1"/>
    <property type="match status" value="1"/>
</dbReference>
<dbReference type="GO" id="GO:0030288">
    <property type="term" value="C:outer membrane-bounded periplasmic space"/>
    <property type="evidence" value="ECO:0007669"/>
    <property type="project" value="TreeGrafter"/>
</dbReference>
<protein>
    <submittedName>
        <fullName evidence="2">PDZ domain-containing protein</fullName>
    </submittedName>
</protein>
<dbReference type="InterPro" id="IPR001478">
    <property type="entry name" value="PDZ"/>
</dbReference>
<dbReference type="PROSITE" id="PS50106">
    <property type="entry name" value="PDZ"/>
    <property type="match status" value="1"/>
</dbReference>
<evidence type="ECO:0000259" key="1">
    <source>
        <dbReference type="PROSITE" id="PS50106"/>
    </source>
</evidence>
<dbReference type="Pfam" id="PF17820">
    <property type="entry name" value="PDZ_6"/>
    <property type="match status" value="1"/>
</dbReference>
<gene>
    <name evidence="2" type="ORF">ENO08_06565</name>
</gene>
<dbReference type="EMBL" id="DSEC01000467">
    <property type="protein sequence ID" value="HER44105.1"/>
    <property type="molecule type" value="Genomic_DNA"/>
</dbReference>
<dbReference type="PANTHER" id="PTHR32060:SF30">
    <property type="entry name" value="CARBOXY-TERMINAL PROCESSING PROTEASE CTPA"/>
    <property type="match status" value="1"/>
</dbReference>
<evidence type="ECO:0000313" key="2">
    <source>
        <dbReference type="EMBL" id="HER44105.1"/>
    </source>
</evidence>
<dbReference type="Gene3D" id="3.30.750.44">
    <property type="match status" value="1"/>
</dbReference>
<dbReference type="AlphaFoldDB" id="A0A7V2F3N5"/>
<proteinExistence type="predicted"/>
<dbReference type="InterPro" id="IPR036034">
    <property type="entry name" value="PDZ_sf"/>
</dbReference>
<dbReference type="GO" id="GO:0007165">
    <property type="term" value="P:signal transduction"/>
    <property type="evidence" value="ECO:0007669"/>
    <property type="project" value="TreeGrafter"/>
</dbReference>
<dbReference type="Proteomes" id="UP000886069">
    <property type="component" value="Unassembled WGS sequence"/>
</dbReference>
<dbReference type="SUPFAM" id="SSF50156">
    <property type="entry name" value="PDZ domain-like"/>
    <property type="match status" value="1"/>
</dbReference>
<accession>A0A7V2F3N5</accession>
<dbReference type="GO" id="GO:0004175">
    <property type="term" value="F:endopeptidase activity"/>
    <property type="evidence" value="ECO:0007669"/>
    <property type="project" value="TreeGrafter"/>
</dbReference>